<name>A0A6M3SZW0_9CAUD</name>
<dbReference type="GeneID" id="65125848"/>
<dbReference type="RefSeq" id="YP_010107704.1">
    <property type="nucleotide sequence ID" value="NC_055843.1"/>
</dbReference>
<dbReference type="Proteomes" id="UP000501934">
    <property type="component" value="Genome"/>
</dbReference>
<accession>A0A6M3SZW0</accession>
<sequence length="165" mass="18664">MSDTADDQHQTYDDNAWTRVRGAIAGLAQTAHPDVVPTSTVRDADTLAFWAASYRRVVGTGDEQHHLVTEDIVNYERLTHTLQQLAHDGADEALRAQYAHRYEITKEARKLLRWLGQTARSYAARKASSEDEDRDLEYGLALAKYLVEYGWTPPAPEFTTEVVED</sequence>
<evidence type="ECO:0000313" key="1">
    <source>
        <dbReference type="EMBL" id="QJD51563.1"/>
    </source>
</evidence>
<gene>
    <name evidence="1" type="primary">68</name>
    <name evidence="1" type="ORF">SEA_EVAMON_68</name>
</gene>
<proteinExistence type="predicted"/>
<evidence type="ECO:0000313" key="2">
    <source>
        <dbReference type="Proteomes" id="UP000501934"/>
    </source>
</evidence>
<dbReference type="KEGG" id="vg:65125848"/>
<reference evidence="1 2" key="1">
    <citation type="submission" date="2020-04" db="EMBL/GenBank/DDBJ databases">
        <authorList>
            <person name="Fleischacker C.L."/>
            <person name="Nagle A.M."/>
            <person name="Lula M.A."/>
            <person name="Frappier M."/>
            <person name="Jents M.B."/>
            <person name="Twichel T.M."/>
            <person name="Kadrmas T.K."/>
            <person name="Le J.T."/>
            <person name="Curtis N."/>
            <person name="Garlena R.A."/>
            <person name="Russell D.A."/>
            <person name="Pope W.H."/>
            <person name="Jacobs-Sera D."/>
            <person name="Hatfull G.F."/>
        </authorList>
    </citation>
    <scope>NUCLEOTIDE SEQUENCE [LARGE SCALE GENOMIC DNA]</scope>
</reference>
<protein>
    <submittedName>
        <fullName evidence="1">Uncharacterized protein</fullName>
    </submittedName>
</protein>
<keyword evidence="2" id="KW-1185">Reference proteome</keyword>
<dbReference type="EMBL" id="MT310872">
    <property type="protein sequence ID" value="QJD51563.1"/>
    <property type="molecule type" value="Genomic_DNA"/>
</dbReference>
<organism evidence="1 2">
    <name type="scientific">Gordonia phage Evamon</name>
    <dbReference type="NCBI Taxonomy" id="2725634"/>
    <lineage>
        <taxon>Viruses</taxon>
        <taxon>Duplodnaviria</taxon>
        <taxon>Heunggongvirae</taxon>
        <taxon>Uroviricota</taxon>
        <taxon>Caudoviricetes</taxon>
        <taxon>Stackebrandtviridae</taxon>
        <taxon>Frickvirinae</taxon>
        <taxon>Wizardvirus</taxon>
        <taxon>Wizardvirus evamon</taxon>
    </lineage>
</organism>